<dbReference type="PANTHER" id="PTHR11076">
    <property type="entry name" value="DNA REPAIR POLYMERASE UMUC / TRANSFERASE FAMILY MEMBER"/>
    <property type="match status" value="1"/>
</dbReference>
<dbReference type="HAMAP" id="MF_01113">
    <property type="entry name" value="DNApol_IV"/>
    <property type="match status" value="1"/>
</dbReference>
<feature type="site" description="Substrate discrimination" evidence="15">
    <location>
        <position position="88"/>
    </location>
</feature>
<dbReference type="GO" id="GO:0006281">
    <property type="term" value="P:DNA repair"/>
    <property type="evidence" value="ECO:0007669"/>
    <property type="project" value="UniProtKB-UniRule"/>
</dbReference>
<evidence type="ECO:0000256" key="12">
    <source>
        <dbReference type="ARBA" id="ARBA00023204"/>
    </source>
</evidence>
<feature type="domain" description="UmuC" evidence="17">
    <location>
        <begin position="79"/>
        <end position="260"/>
    </location>
</feature>
<evidence type="ECO:0000256" key="7">
    <source>
        <dbReference type="ARBA" id="ARBA00022723"/>
    </source>
</evidence>
<keyword evidence="6 15" id="KW-0235">DNA replication</keyword>
<keyword evidence="9 15" id="KW-0460">Magnesium</keyword>
<evidence type="ECO:0000256" key="14">
    <source>
        <dbReference type="ARBA" id="ARBA00049244"/>
    </source>
</evidence>
<keyword evidence="10 15" id="KW-0239">DNA-directed DNA polymerase</keyword>
<protein>
    <recommendedName>
        <fullName evidence="15">DNA polymerase IV</fullName>
        <shortName evidence="15">Pol IV</shortName>
        <ecNumber evidence="15">2.7.7.7</ecNumber>
    </recommendedName>
</protein>
<dbReference type="SUPFAM" id="SSF100879">
    <property type="entry name" value="Lesion bypass DNA polymerase (Y-family), little finger domain"/>
    <property type="match status" value="1"/>
</dbReference>
<comment type="cofactor">
    <cofactor evidence="15">
        <name>Mg(2+)</name>
        <dbReference type="ChEBI" id="CHEBI:18420"/>
    </cofactor>
    <text evidence="15">Binds 2 magnesium ions per subunit.</text>
</comment>
<evidence type="ECO:0000256" key="16">
    <source>
        <dbReference type="SAM" id="MobiDB-lite"/>
    </source>
</evidence>
<keyword evidence="2 15" id="KW-0515">Mutator protein</keyword>
<feature type="active site" evidence="15">
    <location>
        <position position="178"/>
    </location>
</feature>
<keyword evidence="8 15" id="KW-0227">DNA damage</keyword>
<keyword evidence="3 15" id="KW-0963">Cytoplasm</keyword>
<dbReference type="GO" id="GO:0009432">
    <property type="term" value="P:SOS response"/>
    <property type="evidence" value="ECO:0007669"/>
    <property type="project" value="TreeGrafter"/>
</dbReference>
<feature type="binding site" evidence="15">
    <location>
        <position position="83"/>
    </location>
    <ligand>
        <name>Mg(2+)</name>
        <dbReference type="ChEBI" id="CHEBI:18420"/>
    </ligand>
</feature>
<dbReference type="GO" id="GO:0000287">
    <property type="term" value="F:magnesium ion binding"/>
    <property type="evidence" value="ECO:0007669"/>
    <property type="project" value="UniProtKB-UniRule"/>
</dbReference>
<dbReference type="Pfam" id="PF11799">
    <property type="entry name" value="IMS_C"/>
    <property type="match status" value="1"/>
</dbReference>
<dbReference type="InterPro" id="IPR043502">
    <property type="entry name" value="DNA/RNA_pol_sf"/>
</dbReference>
<dbReference type="EMBL" id="CP022521">
    <property type="protein sequence ID" value="ASO19034.1"/>
    <property type="molecule type" value="Genomic_DNA"/>
</dbReference>
<dbReference type="CDD" id="cd03586">
    <property type="entry name" value="PolY_Pol_IV_kappa"/>
    <property type="match status" value="1"/>
</dbReference>
<feature type="region of interest" description="Disordered" evidence="16">
    <location>
        <begin position="303"/>
        <end position="326"/>
    </location>
</feature>
<dbReference type="GO" id="GO:0006261">
    <property type="term" value="P:DNA-templated DNA replication"/>
    <property type="evidence" value="ECO:0007669"/>
    <property type="project" value="UniProtKB-UniRule"/>
</dbReference>
<keyword evidence="11 15" id="KW-0238">DNA-binding</keyword>
<dbReference type="Gene3D" id="1.10.150.20">
    <property type="entry name" value="5' to 3' exonuclease, C-terminal subdomain"/>
    <property type="match status" value="1"/>
</dbReference>
<dbReference type="FunFam" id="3.30.1490.100:FF:000004">
    <property type="entry name" value="DNA polymerase IV"/>
    <property type="match status" value="1"/>
</dbReference>
<name>A0A221VZU5_9PSEU</name>
<keyword evidence="5 15" id="KW-0548">Nucleotidyltransferase</keyword>
<evidence type="ECO:0000256" key="4">
    <source>
        <dbReference type="ARBA" id="ARBA00022679"/>
    </source>
</evidence>
<evidence type="ECO:0000256" key="9">
    <source>
        <dbReference type="ARBA" id="ARBA00022842"/>
    </source>
</evidence>
<dbReference type="SUPFAM" id="SSF56672">
    <property type="entry name" value="DNA/RNA polymerases"/>
    <property type="match status" value="1"/>
</dbReference>
<evidence type="ECO:0000256" key="15">
    <source>
        <dbReference type="HAMAP-Rule" id="MF_01113"/>
    </source>
</evidence>
<dbReference type="GO" id="GO:0042276">
    <property type="term" value="P:error-prone translesion synthesis"/>
    <property type="evidence" value="ECO:0007669"/>
    <property type="project" value="TreeGrafter"/>
</dbReference>
<evidence type="ECO:0000313" key="18">
    <source>
        <dbReference type="EMBL" id="ASO19034.1"/>
    </source>
</evidence>
<evidence type="ECO:0000256" key="1">
    <source>
        <dbReference type="ARBA" id="ARBA00010945"/>
    </source>
</evidence>
<dbReference type="AlphaFoldDB" id="A0A221VZU5"/>
<accession>A0A221VZU5</accession>
<keyword evidence="7 15" id="KW-0479">Metal-binding</keyword>
<feature type="region of interest" description="Disordered" evidence="16">
    <location>
        <begin position="577"/>
        <end position="596"/>
    </location>
</feature>
<keyword evidence="19" id="KW-1185">Reference proteome</keyword>
<comment type="similarity">
    <text evidence="1 15">Belongs to the DNA polymerase type-Y family.</text>
</comment>
<feature type="compositionally biased region" description="Basic and acidic residues" evidence="16">
    <location>
        <begin position="304"/>
        <end position="316"/>
    </location>
</feature>
<dbReference type="EC" id="2.7.7.7" evidence="15"/>
<dbReference type="GO" id="GO:0003684">
    <property type="term" value="F:damaged DNA binding"/>
    <property type="evidence" value="ECO:0007669"/>
    <property type="project" value="InterPro"/>
</dbReference>
<dbReference type="InterPro" id="IPR017961">
    <property type="entry name" value="DNA_pol_Y-fam_little_finger"/>
</dbReference>
<dbReference type="NCBIfam" id="NF002882">
    <property type="entry name" value="PRK03348.1"/>
    <property type="match status" value="1"/>
</dbReference>
<keyword evidence="4 15" id="KW-0808">Transferase</keyword>
<comment type="function">
    <text evidence="13 15">Poorly processive, error-prone DNA polymerase involved in untargeted mutagenesis. Copies undamaged DNA at stalled replication forks, which arise in vivo from mismatched or misaligned primer ends. These misaligned primers can be extended by PolIV. Exhibits no 3'-5' exonuclease (proofreading) activity. May be involved in translesional synthesis, in conjunction with the beta clamp from PolIII.</text>
</comment>
<dbReference type="Pfam" id="PF00817">
    <property type="entry name" value="IMS"/>
    <property type="match status" value="1"/>
</dbReference>
<proteinExistence type="inferred from homology"/>
<dbReference type="Gene3D" id="3.40.1170.60">
    <property type="match status" value="1"/>
</dbReference>
<dbReference type="InterPro" id="IPR043128">
    <property type="entry name" value="Rev_trsase/Diguanyl_cyclase"/>
</dbReference>
<feature type="region of interest" description="Disordered" evidence="16">
    <location>
        <begin position="474"/>
        <end position="519"/>
    </location>
</feature>
<feature type="region of interest" description="Disordered" evidence="16">
    <location>
        <begin position="442"/>
        <end position="462"/>
    </location>
</feature>
<dbReference type="InterPro" id="IPR001126">
    <property type="entry name" value="UmuC"/>
</dbReference>
<dbReference type="Gene3D" id="3.30.70.270">
    <property type="match status" value="1"/>
</dbReference>
<evidence type="ECO:0000259" key="17">
    <source>
        <dbReference type="PROSITE" id="PS50173"/>
    </source>
</evidence>
<evidence type="ECO:0000256" key="10">
    <source>
        <dbReference type="ARBA" id="ARBA00022932"/>
    </source>
</evidence>
<evidence type="ECO:0000256" key="11">
    <source>
        <dbReference type="ARBA" id="ARBA00023125"/>
    </source>
</evidence>
<comment type="subunit">
    <text evidence="15">Monomer.</text>
</comment>
<dbReference type="PANTHER" id="PTHR11076:SF33">
    <property type="entry name" value="DNA POLYMERASE KAPPA"/>
    <property type="match status" value="1"/>
</dbReference>
<evidence type="ECO:0000256" key="3">
    <source>
        <dbReference type="ARBA" id="ARBA00022490"/>
    </source>
</evidence>
<dbReference type="InterPro" id="IPR050116">
    <property type="entry name" value="DNA_polymerase-Y"/>
</dbReference>
<evidence type="ECO:0000256" key="6">
    <source>
        <dbReference type="ARBA" id="ARBA00022705"/>
    </source>
</evidence>
<dbReference type="GO" id="GO:0005829">
    <property type="term" value="C:cytosol"/>
    <property type="evidence" value="ECO:0007669"/>
    <property type="project" value="TreeGrafter"/>
</dbReference>
<dbReference type="Proteomes" id="UP000204221">
    <property type="component" value="Chromosome"/>
</dbReference>
<evidence type="ECO:0000256" key="8">
    <source>
        <dbReference type="ARBA" id="ARBA00022763"/>
    </source>
</evidence>
<dbReference type="FunFam" id="1.10.150.20:FF:000068">
    <property type="entry name" value="DNA polymerase IV"/>
    <property type="match status" value="1"/>
</dbReference>
<dbReference type="KEGG" id="ahg:AHOG_06930"/>
<evidence type="ECO:0000256" key="2">
    <source>
        <dbReference type="ARBA" id="ARBA00022457"/>
    </source>
</evidence>
<gene>
    <name evidence="15 18" type="primary">dinB</name>
    <name evidence="18" type="ORF">AHOG_06930</name>
</gene>
<dbReference type="NCBIfam" id="NF002677">
    <property type="entry name" value="PRK02406.1"/>
    <property type="match status" value="1"/>
</dbReference>
<evidence type="ECO:0000256" key="13">
    <source>
        <dbReference type="ARBA" id="ARBA00025589"/>
    </source>
</evidence>
<comment type="catalytic activity">
    <reaction evidence="14 15">
        <text>DNA(n) + a 2'-deoxyribonucleoside 5'-triphosphate = DNA(n+1) + diphosphate</text>
        <dbReference type="Rhea" id="RHEA:22508"/>
        <dbReference type="Rhea" id="RHEA-COMP:17339"/>
        <dbReference type="Rhea" id="RHEA-COMP:17340"/>
        <dbReference type="ChEBI" id="CHEBI:33019"/>
        <dbReference type="ChEBI" id="CHEBI:61560"/>
        <dbReference type="ChEBI" id="CHEBI:173112"/>
        <dbReference type="EC" id="2.7.7.7"/>
    </reaction>
</comment>
<dbReference type="InterPro" id="IPR022880">
    <property type="entry name" value="DNApol_IV"/>
</dbReference>
<keyword evidence="12 15" id="KW-0234">DNA repair</keyword>
<dbReference type="InterPro" id="IPR036775">
    <property type="entry name" value="DNA_pol_Y-fam_lit_finger_sf"/>
</dbReference>
<evidence type="ECO:0000313" key="19">
    <source>
        <dbReference type="Proteomes" id="UP000204221"/>
    </source>
</evidence>
<dbReference type="GO" id="GO:0003887">
    <property type="term" value="F:DNA-directed DNA polymerase activity"/>
    <property type="evidence" value="ECO:0007669"/>
    <property type="project" value="UniProtKB-UniRule"/>
</dbReference>
<sequence length="596" mass="63005">MRRGESRPCRGDDRVSRRKASIAAVLSRRARHCRTAPLVGRAAPLRIPERDRRRTAGRRACPSGIVGLTGLNGRVTRWVLHIDMDAFFAAVEQLTRPTLRGRAVLVGGTGPRGTVAGASYESRRYGARSAMPMAQARRLCPVATVLPPRFRVYSVASEAVFAQLREFSPVLERVSLDEAFTEPPRLQGATAGEVAAEIRGLRERIRDELGLVASVGAASGKTMAKIASDLAKPDGALVVPPGEERETLRGLPVRALWGIGPVSEAKLHRIGVRTLGEFAALDLGDVTGLLGQAVGTELHALAQGRDDRPVAERSESKQVSAETTFEENLTDPIRLADEARSMTEAAHARLIKAHRAARTVTVKVRDADFTTISRSETINAATTDRGTLTAMALRLVRLAVPAGTQVRLVGVSLSGLSVGEQEPLFESVGPTARRAFGAATGRSWPGAAWEPGPDDAEPPDVTVADVPVETAPAGVEPAAETAGQAAGSDSVSGLGPEHGPERAEPGGHHPGGRPRGHTTGAAIARRAGDDVSHPEFGHGWVQGAGVGRVTVRFETQTTGPGAARTFALTDPLLTTADPLDSLGPAFRPWREPDPPT</sequence>
<dbReference type="Gene3D" id="3.30.1490.100">
    <property type="entry name" value="DNA polymerase, Y-family, little finger domain"/>
    <property type="match status" value="1"/>
</dbReference>
<dbReference type="PROSITE" id="PS50173">
    <property type="entry name" value="UMUC"/>
    <property type="match status" value="1"/>
</dbReference>
<feature type="compositionally biased region" description="Basic and acidic residues" evidence="16">
    <location>
        <begin position="498"/>
        <end position="507"/>
    </location>
</feature>
<evidence type="ECO:0000256" key="5">
    <source>
        <dbReference type="ARBA" id="ARBA00022695"/>
    </source>
</evidence>
<feature type="binding site" evidence="15">
    <location>
        <position position="177"/>
    </location>
    <ligand>
        <name>Mg(2+)</name>
        <dbReference type="ChEBI" id="CHEBI:18420"/>
    </ligand>
</feature>
<comment type="subcellular location">
    <subcellularLocation>
        <location evidence="15">Cytoplasm</location>
    </subcellularLocation>
</comment>
<reference evidence="18 19" key="1">
    <citation type="submission" date="2017-07" db="EMBL/GenBank/DDBJ databases">
        <title>Complete genome sequence of Actinoalloteichus hoggarensis DSM 45943, type strain of Actinoalloteichus hoggarensis.</title>
        <authorList>
            <person name="Ruckert C."/>
            <person name="Nouioui I."/>
            <person name="Willmese J."/>
            <person name="van Wezel G."/>
            <person name="Klenk H.-P."/>
            <person name="Kalinowski J."/>
            <person name="Zotchev S.B."/>
        </authorList>
    </citation>
    <scope>NUCLEOTIDE SEQUENCE [LARGE SCALE GENOMIC DNA]</scope>
    <source>
        <strain evidence="18 19">DSM 45943</strain>
    </source>
</reference>
<organism evidence="18 19">
    <name type="scientific">Actinoalloteichus hoggarensis</name>
    <dbReference type="NCBI Taxonomy" id="1470176"/>
    <lineage>
        <taxon>Bacteria</taxon>
        <taxon>Bacillati</taxon>
        <taxon>Actinomycetota</taxon>
        <taxon>Actinomycetes</taxon>
        <taxon>Pseudonocardiales</taxon>
        <taxon>Pseudonocardiaceae</taxon>
        <taxon>Actinoalloteichus</taxon>
    </lineage>
</organism>